<dbReference type="Proteomes" id="UP000269591">
    <property type="component" value="Unassembled WGS sequence"/>
</dbReference>
<feature type="binding site" evidence="18">
    <location>
        <position position="149"/>
    </location>
    <ligand>
        <name>UDP-N-acetyl-alpha-D-glucosamine</name>
        <dbReference type="ChEBI" id="CHEBI:57705"/>
    </ligand>
</feature>
<dbReference type="GO" id="GO:0000287">
    <property type="term" value="F:magnesium ion binding"/>
    <property type="evidence" value="ECO:0007669"/>
    <property type="project" value="UniProtKB-UniRule"/>
</dbReference>
<dbReference type="RefSeq" id="WP_123209683.1">
    <property type="nucleotide sequence ID" value="NZ_JBHTHO010000027.1"/>
</dbReference>
<dbReference type="UniPathway" id="UPA00113">
    <property type="reaction ID" value="UER00532"/>
</dbReference>
<feature type="binding site" evidence="18">
    <location>
        <position position="238"/>
    </location>
    <ligand>
        <name>Mg(2+)</name>
        <dbReference type="ChEBI" id="CHEBI:18420"/>
    </ligand>
</feature>
<reference evidence="21" key="1">
    <citation type="submission" date="2018-05" db="EMBL/GenBank/DDBJ databases">
        <title>Genome Sequencing of selected type strains of the family Eggerthellaceae.</title>
        <authorList>
            <person name="Danylec N."/>
            <person name="Stoll D.A."/>
            <person name="Doetsch A."/>
            <person name="Huch M."/>
        </authorList>
    </citation>
    <scope>NUCLEOTIDE SEQUENCE [LARGE SCALE GENOMIC DNA]</scope>
    <source>
        <strain evidence="21">DSM 24851</strain>
    </source>
</reference>
<dbReference type="GO" id="GO:0003977">
    <property type="term" value="F:UDP-N-acetylglucosamine diphosphorylase activity"/>
    <property type="evidence" value="ECO:0007669"/>
    <property type="project" value="UniProtKB-UniRule"/>
</dbReference>
<evidence type="ECO:0000256" key="15">
    <source>
        <dbReference type="ARBA" id="ARBA00048247"/>
    </source>
</evidence>
<evidence type="ECO:0000256" key="17">
    <source>
        <dbReference type="ARBA" id="ARBA00049628"/>
    </source>
</evidence>
<dbReference type="Gene3D" id="2.160.10.10">
    <property type="entry name" value="Hexapeptide repeat proteins"/>
    <property type="match status" value="1"/>
</dbReference>
<dbReference type="SUPFAM" id="SSF53448">
    <property type="entry name" value="Nucleotide-diphospho-sugar transferases"/>
    <property type="match status" value="1"/>
</dbReference>
<evidence type="ECO:0000256" key="13">
    <source>
        <dbReference type="ARBA" id="ARBA00023315"/>
    </source>
</evidence>
<evidence type="ECO:0000313" key="20">
    <source>
        <dbReference type="EMBL" id="RNL37678.1"/>
    </source>
</evidence>
<dbReference type="Pfam" id="PF00132">
    <property type="entry name" value="Hexapep"/>
    <property type="match status" value="1"/>
</dbReference>
<dbReference type="GO" id="GO:0006048">
    <property type="term" value="P:UDP-N-acetylglucosamine biosynthetic process"/>
    <property type="evidence" value="ECO:0007669"/>
    <property type="project" value="UniProtKB-UniPathway"/>
</dbReference>
<protein>
    <recommendedName>
        <fullName evidence="18">Bifunctional protein GlmU</fullName>
    </recommendedName>
    <domain>
        <recommendedName>
            <fullName evidence="18">UDP-N-acetylglucosamine pyrophosphorylase</fullName>
            <ecNumber evidence="18">2.7.7.23</ecNumber>
        </recommendedName>
        <alternativeName>
            <fullName evidence="18">N-acetylglucosamine-1-phosphate uridyltransferase</fullName>
        </alternativeName>
    </domain>
    <domain>
        <recommendedName>
            <fullName evidence="18">Glucosamine-1-phosphate N-acetyltransferase</fullName>
            <ecNumber evidence="18">2.3.1.157</ecNumber>
        </recommendedName>
    </domain>
</protein>
<keyword evidence="7 18" id="KW-0479">Metal-binding</keyword>
<keyword evidence="12 18" id="KW-0511">Multifunctional enzyme</keyword>
<evidence type="ECO:0000256" key="10">
    <source>
        <dbReference type="ARBA" id="ARBA00022960"/>
    </source>
</evidence>
<feature type="binding site" evidence="18">
    <location>
        <begin position="396"/>
        <end position="397"/>
    </location>
    <ligand>
        <name>acetyl-CoA</name>
        <dbReference type="ChEBI" id="CHEBI:57288"/>
    </ligand>
</feature>
<dbReference type="CDD" id="cd02540">
    <property type="entry name" value="GT2_GlmU_N_bac"/>
    <property type="match status" value="1"/>
</dbReference>
<evidence type="ECO:0000256" key="4">
    <source>
        <dbReference type="ARBA" id="ARBA00022490"/>
    </source>
</evidence>
<feature type="domain" description="MobA-like NTP transferase" evidence="19">
    <location>
        <begin position="10"/>
        <end position="146"/>
    </location>
</feature>
<dbReference type="PANTHER" id="PTHR43584:SF3">
    <property type="entry name" value="BIFUNCTIONAL PROTEIN GLMU"/>
    <property type="match status" value="1"/>
</dbReference>
<feature type="binding site" evidence="18">
    <location>
        <begin position="110"/>
        <end position="112"/>
    </location>
    <ligand>
        <name>UDP-N-acetyl-alpha-D-glucosamine</name>
        <dbReference type="ChEBI" id="CHEBI:57705"/>
    </ligand>
</feature>
<keyword evidence="6 18" id="KW-0548">Nucleotidyltransferase</keyword>
<feature type="binding site" evidence="18">
    <location>
        <position position="361"/>
    </location>
    <ligand>
        <name>UDP-N-acetyl-alpha-D-glucosamine</name>
        <dbReference type="ChEBI" id="CHEBI:57705"/>
    </ligand>
</feature>
<comment type="subunit">
    <text evidence="18">Homotrimer.</text>
</comment>
<keyword evidence="11 18" id="KW-0573">Peptidoglycan synthesis</keyword>
<feature type="binding site" evidence="18">
    <location>
        <position position="343"/>
    </location>
    <ligand>
        <name>UDP-N-acetyl-alpha-D-glucosamine</name>
        <dbReference type="ChEBI" id="CHEBI:57705"/>
    </ligand>
</feature>
<comment type="function">
    <text evidence="17 18">Catalyzes the last two sequential reactions in the de novo biosynthetic pathway for UDP-N-acetylglucosamine (UDP-GlcNAc). The C-terminal domain catalyzes the transfer of acetyl group from acetyl coenzyme A to glucosamine-1-phosphate (GlcN-1-P) to produce N-acetylglucosamine-1-phosphate (GlcNAc-1-P), which is converted into UDP-GlcNAc by the transfer of uridine 5-monophosphate (from uridine 5-triphosphate), a reaction catalyzed by the N-terminal domain.</text>
</comment>
<dbReference type="InterPro" id="IPR050065">
    <property type="entry name" value="GlmU-like"/>
</dbReference>
<dbReference type="GO" id="GO:0008360">
    <property type="term" value="P:regulation of cell shape"/>
    <property type="evidence" value="ECO:0007669"/>
    <property type="project" value="UniProtKB-KW"/>
</dbReference>
<feature type="region of interest" description="Linker" evidence="18">
    <location>
        <begin position="241"/>
        <end position="261"/>
    </location>
</feature>
<comment type="pathway">
    <text evidence="18">Bacterial outer membrane biogenesis; LPS lipid A biosynthesis.</text>
</comment>
<dbReference type="GO" id="GO:0009245">
    <property type="term" value="P:lipid A biosynthetic process"/>
    <property type="evidence" value="ECO:0007669"/>
    <property type="project" value="UniProtKB-UniRule"/>
</dbReference>
<evidence type="ECO:0000256" key="14">
    <source>
        <dbReference type="ARBA" id="ARBA00023316"/>
    </source>
</evidence>
<feature type="binding site" evidence="18">
    <location>
        <position position="238"/>
    </location>
    <ligand>
        <name>UDP-N-acetyl-alpha-D-glucosamine</name>
        <dbReference type="ChEBI" id="CHEBI:57705"/>
    </ligand>
</feature>
<name>A0A3N0ASS1_9ACTN</name>
<evidence type="ECO:0000256" key="8">
    <source>
        <dbReference type="ARBA" id="ARBA00022737"/>
    </source>
</evidence>
<keyword evidence="13 18" id="KW-0012">Acyltransferase</keyword>
<comment type="pathway">
    <text evidence="18">Nucleotide-sugar biosynthesis; UDP-N-acetyl-alpha-D-glucosamine biosynthesis; N-acetyl-alpha-D-glucosamine 1-phosphate from alpha-D-glucosamine 6-phosphate (route II): step 2/2.</text>
</comment>
<dbReference type="GO" id="GO:0019134">
    <property type="term" value="F:glucosamine-1-phosphate N-acetyltransferase activity"/>
    <property type="evidence" value="ECO:0007669"/>
    <property type="project" value="UniProtKB-UniRule"/>
</dbReference>
<feature type="binding site" evidence="18">
    <location>
        <position position="77"/>
    </location>
    <ligand>
        <name>UDP-N-acetyl-alpha-D-glucosamine</name>
        <dbReference type="ChEBI" id="CHEBI:57705"/>
    </ligand>
</feature>
<comment type="catalytic activity">
    <reaction evidence="15 18">
        <text>alpha-D-glucosamine 1-phosphate + acetyl-CoA = N-acetyl-alpha-D-glucosamine 1-phosphate + CoA + H(+)</text>
        <dbReference type="Rhea" id="RHEA:13725"/>
        <dbReference type="ChEBI" id="CHEBI:15378"/>
        <dbReference type="ChEBI" id="CHEBI:57287"/>
        <dbReference type="ChEBI" id="CHEBI:57288"/>
        <dbReference type="ChEBI" id="CHEBI:57776"/>
        <dbReference type="ChEBI" id="CHEBI:58516"/>
        <dbReference type="EC" id="2.3.1.157"/>
    </reaction>
</comment>
<keyword evidence="4 18" id="KW-0963">Cytoplasm</keyword>
<dbReference type="EMBL" id="QIBX01000024">
    <property type="protein sequence ID" value="RNL37678.1"/>
    <property type="molecule type" value="Genomic_DNA"/>
</dbReference>
<dbReference type="PANTHER" id="PTHR43584">
    <property type="entry name" value="NUCLEOTIDYL TRANSFERASE"/>
    <property type="match status" value="1"/>
</dbReference>
<evidence type="ECO:0000256" key="2">
    <source>
        <dbReference type="ARBA" id="ARBA00007707"/>
    </source>
</evidence>
<feature type="binding site" evidence="18">
    <location>
        <position position="165"/>
    </location>
    <ligand>
        <name>UDP-N-acetyl-alpha-D-glucosamine</name>
        <dbReference type="ChEBI" id="CHEBI:57705"/>
    </ligand>
</feature>
<dbReference type="InterPro" id="IPR005882">
    <property type="entry name" value="Bifunctional_GlmU"/>
</dbReference>
<feature type="binding site" evidence="18">
    <location>
        <position position="390"/>
    </location>
    <ligand>
        <name>acetyl-CoA</name>
        <dbReference type="ChEBI" id="CHEBI:57288"/>
    </ligand>
</feature>
<feature type="binding site" evidence="18">
    <location>
        <position position="376"/>
    </location>
    <ligand>
        <name>UDP-N-acetyl-alpha-D-glucosamine</name>
        <dbReference type="ChEBI" id="CHEBI:57705"/>
    </ligand>
</feature>
<dbReference type="EC" id="2.3.1.157" evidence="18"/>
<evidence type="ECO:0000256" key="5">
    <source>
        <dbReference type="ARBA" id="ARBA00022679"/>
    </source>
</evidence>
<proteinExistence type="inferred from homology"/>
<feature type="binding site" evidence="18">
    <location>
        <position position="387"/>
    </location>
    <ligand>
        <name>UDP-N-acetyl-alpha-D-glucosamine</name>
        <dbReference type="ChEBI" id="CHEBI:57705"/>
    </ligand>
</feature>
<dbReference type="GO" id="GO:0009252">
    <property type="term" value="P:peptidoglycan biosynthetic process"/>
    <property type="evidence" value="ECO:0007669"/>
    <property type="project" value="UniProtKB-UniRule"/>
</dbReference>
<dbReference type="NCBIfam" id="TIGR01173">
    <property type="entry name" value="glmU"/>
    <property type="match status" value="1"/>
</dbReference>
<comment type="subcellular location">
    <subcellularLocation>
        <location evidence="1 18">Cytoplasm</location>
    </subcellularLocation>
</comment>
<dbReference type="GO" id="GO:0016020">
    <property type="term" value="C:membrane"/>
    <property type="evidence" value="ECO:0007669"/>
    <property type="project" value="GOC"/>
</dbReference>
<dbReference type="InterPro" id="IPR011004">
    <property type="entry name" value="Trimer_LpxA-like_sf"/>
</dbReference>
<feature type="binding site" evidence="18">
    <location>
        <position position="433"/>
    </location>
    <ligand>
        <name>acetyl-CoA</name>
        <dbReference type="ChEBI" id="CHEBI:57288"/>
    </ligand>
</feature>
<evidence type="ECO:0000313" key="21">
    <source>
        <dbReference type="Proteomes" id="UP000269591"/>
    </source>
</evidence>
<evidence type="ECO:0000256" key="16">
    <source>
        <dbReference type="ARBA" id="ARBA00048493"/>
    </source>
</evidence>
<comment type="similarity">
    <text evidence="2 18">In the C-terminal section; belongs to the transferase hexapeptide repeat family.</text>
</comment>
<feature type="binding site" evidence="18">
    <location>
        <begin position="13"/>
        <end position="16"/>
    </location>
    <ligand>
        <name>UDP-N-acetyl-alpha-D-glucosamine</name>
        <dbReference type="ChEBI" id="CHEBI:57705"/>
    </ligand>
</feature>
<feature type="binding site" evidence="18">
    <location>
        <position position="180"/>
    </location>
    <ligand>
        <name>UDP-N-acetyl-alpha-D-glucosamine</name>
        <dbReference type="ChEBI" id="CHEBI:57705"/>
    </ligand>
</feature>
<dbReference type="EC" id="2.7.7.23" evidence="18"/>
<comment type="pathway">
    <text evidence="18">Nucleotide-sugar biosynthesis; UDP-N-acetyl-alpha-D-glucosamine biosynthesis; UDP-N-acetyl-alpha-D-glucosamine from N-acetyl-alpha-D-glucosamine 1-phosphate: step 1/1.</text>
</comment>
<keyword evidence="8 18" id="KW-0677">Repeat</keyword>
<dbReference type="HAMAP" id="MF_01631">
    <property type="entry name" value="GlmU"/>
    <property type="match status" value="1"/>
</dbReference>
<comment type="caution">
    <text evidence="20">The sequence shown here is derived from an EMBL/GenBank/DDBJ whole genome shotgun (WGS) entry which is preliminary data.</text>
</comment>
<dbReference type="AlphaFoldDB" id="A0A3N0ASS1"/>
<evidence type="ECO:0000256" key="1">
    <source>
        <dbReference type="ARBA" id="ARBA00004496"/>
    </source>
</evidence>
<feature type="binding site" evidence="18">
    <location>
        <position position="415"/>
    </location>
    <ligand>
        <name>acetyl-CoA</name>
        <dbReference type="ChEBI" id="CHEBI:57288"/>
    </ligand>
</feature>
<dbReference type="Pfam" id="PF12804">
    <property type="entry name" value="NTP_transf_3"/>
    <property type="match status" value="1"/>
</dbReference>
<gene>
    <name evidence="18 20" type="primary">glmU</name>
    <name evidence="20" type="ORF">DMP06_10540</name>
</gene>
<dbReference type="CDD" id="cd03353">
    <property type="entry name" value="LbH_GlmU_C"/>
    <property type="match status" value="1"/>
</dbReference>
<keyword evidence="21" id="KW-1185">Reference proteome</keyword>
<evidence type="ECO:0000256" key="6">
    <source>
        <dbReference type="ARBA" id="ARBA00022695"/>
    </source>
</evidence>
<dbReference type="GO" id="GO:0000902">
    <property type="term" value="P:cell morphogenesis"/>
    <property type="evidence" value="ECO:0007669"/>
    <property type="project" value="UniProtKB-UniRule"/>
</dbReference>
<sequence length="476" mass="50123">MDAKSLNAKALILAAGAGTRMKSEKPKVAHEVLGKPLVRWVVDAAHDAGMSEVISVLGHMSDKVSPLVEGDTTIVMQTQQLGTGDAVNAARDAMTGNDGAIAPGTLVVLSGDCPLITPETIRALVAKREQTNAAVVVLTMHMDDPFGYGRIVREGAGDAVARIVEQKDASPEEASITECNAGFYAFDAPALFDALSRVSNDNAQGEYYLTDVLEICRNDGREVLALMTQDAEEAMGVNSRIQLAQATRAMQRRINERHMAAGVTMWDPATVWIGPDVTLENDVELLPNVMLLGATSVGRDSVIGPNTRLTDTVVGRGCRVDETVAEGAQIDDKATSGPRAYLRTGAHLCEGAKAGTHVEIKKSTIGAGSKVPHLSYIGDTQMGAGVNIGAGSITCNYDGVNKNKTVIGDNVFVGSDTMMVAPVTIGEGAIIGAASCITHDVAPDALALERNEQKEIPGWAAKHMAKLKAAKEEKAQ</sequence>
<comment type="similarity">
    <text evidence="3 18">In the N-terminal section; belongs to the N-acetylglucosamine-1-phosphate uridyltransferase family.</text>
</comment>
<organism evidence="20 21">
    <name type="scientific">Slackia equolifaciens</name>
    <dbReference type="NCBI Taxonomy" id="498718"/>
    <lineage>
        <taxon>Bacteria</taxon>
        <taxon>Bacillati</taxon>
        <taxon>Actinomycetota</taxon>
        <taxon>Coriobacteriia</taxon>
        <taxon>Eggerthellales</taxon>
        <taxon>Eggerthellaceae</taxon>
        <taxon>Slackia</taxon>
    </lineage>
</organism>
<evidence type="ECO:0000256" key="12">
    <source>
        <dbReference type="ARBA" id="ARBA00023268"/>
    </source>
</evidence>
<dbReference type="GO" id="GO:0071555">
    <property type="term" value="P:cell wall organization"/>
    <property type="evidence" value="ECO:0007669"/>
    <property type="project" value="UniProtKB-KW"/>
</dbReference>
<comment type="cofactor">
    <cofactor evidence="18">
        <name>Mg(2+)</name>
        <dbReference type="ChEBI" id="CHEBI:18420"/>
    </cofactor>
    <text evidence="18">Binds 1 Mg(2+) ion per subunit.</text>
</comment>
<dbReference type="GO" id="GO:0005737">
    <property type="term" value="C:cytoplasm"/>
    <property type="evidence" value="ECO:0007669"/>
    <property type="project" value="UniProtKB-SubCell"/>
</dbReference>
<feature type="binding site" evidence="18">
    <location>
        <position position="450"/>
    </location>
    <ligand>
        <name>acetyl-CoA</name>
        <dbReference type="ChEBI" id="CHEBI:57288"/>
    </ligand>
</feature>
<keyword evidence="14 18" id="KW-0961">Cell wall biogenesis/degradation</keyword>
<evidence type="ECO:0000256" key="3">
    <source>
        <dbReference type="ARBA" id="ARBA00007947"/>
    </source>
</evidence>
<accession>A0A3N0ASS1</accession>
<feature type="binding site" evidence="18">
    <location>
        <begin position="82"/>
        <end position="83"/>
    </location>
    <ligand>
        <name>UDP-N-acetyl-alpha-D-glucosamine</name>
        <dbReference type="ChEBI" id="CHEBI:57705"/>
    </ligand>
</feature>
<evidence type="ECO:0000256" key="18">
    <source>
        <dbReference type="HAMAP-Rule" id="MF_01631"/>
    </source>
</evidence>
<dbReference type="SUPFAM" id="SSF51161">
    <property type="entry name" value="Trimeric LpxA-like enzymes"/>
    <property type="match status" value="1"/>
</dbReference>
<dbReference type="InterPro" id="IPR025877">
    <property type="entry name" value="MobA-like_NTP_Trfase"/>
</dbReference>
<dbReference type="OrthoDB" id="9775031at2"/>
<dbReference type="Gene3D" id="3.90.550.10">
    <property type="entry name" value="Spore Coat Polysaccharide Biosynthesis Protein SpsA, Chain A"/>
    <property type="match status" value="1"/>
</dbReference>
<evidence type="ECO:0000256" key="11">
    <source>
        <dbReference type="ARBA" id="ARBA00022984"/>
    </source>
</evidence>
<evidence type="ECO:0000256" key="7">
    <source>
        <dbReference type="ARBA" id="ARBA00022723"/>
    </source>
</evidence>
<dbReference type="InterPro" id="IPR038009">
    <property type="entry name" value="GlmU_C_LbH"/>
</dbReference>
<feature type="binding site" evidence="18">
    <location>
        <position position="27"/>
    </location>
    <ligand>
        <name>UDP-N-acetyl-alpha-D-glucosamine</name>
        <dbReference type="ChEBI" id="CHEBI:57705"/>
    </ligand>
</feature>
<evidence type="ECO:0000256" key="9">
    <source>
        <dbReference type="ARBA" id="ARBA00022842"/>
    </source>
</evidence>
<feature type="active site" description="Proton acceptor" evidence="18">
    <location>
        <position position="373"/>
    </location>
</feature>
<keyword evidence="9 18" id="KW-0460">Magnesium</keyword>
<dbReference type="UniPathway" id="UPA00973"/>
<keyword evidence="5 18" id="KW-0808">Transferase</keyword>
<feature type="region of interest" description="Pyrophosphorylase" evidence="18">
    <location>
        <begin position="1"/>
        <end position="240"/>
    </location>
</feature>
<evidence type="ECO:0000259" key="19">
    <source>
        <dbReference type="Pfam" id="PF12804"/>
    </source>
</evidence>
<dbReference type="NCBIfam" id="NF010934">
    <property type="entry name" value="PRK14354.1"/>
    <property type="match status" value="1"/>
</dbReference>
<feature type="binding site" evidence="18">
    <location>
        <position position="112"/>
    </location>
    <ligand>
        <name>Mg(2+)</name>
        <dbReference type="ChEBI" id="CHEBI:18420"/>
    </ligand>
</feature>
<dbReference type="InterPro" id="IPR001451">
    <property type="entry name" value="Hexapep"/>
</dbReference>
<dbReference type="InterPro" id="IPR029044">
    <property type="entry name" value="Nucleotide-diphossugar_trans"/>
</dbReference>
<comment type="catalytic activity">
    <reaction evidence="16 18">
        <text>N-acetyl-alpha-D-glucosamine 1-phosphate + UTP + H(+) = UDP-N-acetyl-alpha-D-glucosamine + diphosphate</text>
        <dbReference type="Rhea" id="RHEA:13509"/>
        <dbReference type="ChEBI" id="CHEBI:15378"/>
        <dbReference type="ChEBI" id="CHEBI:33019"/>
        <dbReference type="ChEBI" id="CHEBI:46398"/>
        <dbReference type="ChEBI" id="CHEBI:57705"/>
        <dbReference type="ChEBI" id="CHEBI:57776"/>
        <dbReference type="EC" id="2.7.7.23"/>
    </reaction>
</comment>
<feature type="region of interest" description="N-acetyltransferase" evidence="18">
    <location>
        <begin position="262"/>
        <end position="476"/>
    </location>
</feature>
<keyword evidence="10 18" id="KW-0133">Cell shape</keyword>